<proteinExistence type="predicted"/>
<dbReference type="InterPro" id="IPR006645">
    <property type="entry name" value="NGN-like_dom"/>
</dbReference>
<dbReference type="PANTHER" id="PTHR30265:SF4">
    <property type="entry name" value="KOW MOTIF FAMILY PROTEIN, EXPRESSED"/>
    <property type="match status" value="1"/>
</dbReference>
<dbReference type="CDD" id="cd08000">
    <property type="entry name" value="NGN"/>
    <property type="match status" value="1"/>
</dbReference>
<dbReference type="KEGG" id="pdh:B9T62_00800"/>
<dbReference type="GO" id="GO:0006354">
    <property type="term" value="P:DNA-templated transcription elongation"/>
    <property type="evidence" value="ECO:0007669"/>
    <property type="project" value="InterPro"/>
</dbReference>
<protein>
    <submittedName>
        <fullName evidence="5">Antitermination protein NusG</fullName>
    </submittedName>
</protein>
<dbReference type="GO" id="GO:0031564">
    <property type="term" value="P:transcription antitermination"/>
    <property type="evidence" value="ECO:0007669"/>
    <property type="project" value="UniProtKB-KW"/>
</dbReference>
<dbReference type="InterPro" id="IPR036735">
    <property type="entry name" value="NGN_dom_sf"/>
</dbReference>
<dbReference type="OrthoDB" id="1681764at2"/>
<accession>A0A2Z2KC59</accession>
<dbReference type="InterPro" id="IPR043425">
    <property type="entry name" value="NusG-like"/>
</dbReference>
<dbReference type="InterPro" id="IPR047663">
    <property type="entry name" value="Transcription_antiterm_LoaP"/>
</dbReference>
<dbReference type="Proteomes" id="UP000249890">
    <property type="component" value="Chromosome"/>
</dbReference>
<keyword evidence="6" id="KW-1185">Reference proteome</keyword>
<dbReference type="EMBL" id="CP021780">
    <property type="protein sequence ID" value="ASA19509.1"/>
    <property type="molecule type" value="Genomic_DNA"/>
</dbReference>
<keyword evidence="3" id="KW-0804">Transcription</keyword>
<dbReference type="Gene3D" id="2.30.30.30">
    <property type="match status" value="1"/>
</dbReference>
<dbReference type="Pfam" id="PF02357">
    <property type="entry name" value="NusG"/>
    <property type="match status" value="1"/>
</dbReference>
<dbReference type="SUPFAM" id="SSF82679">
    <property type="entry name" value="N-utilization substance G protein NusG, N-terminal domain"/>
    <property type="match status" value="1"/>
</dbReference>
<evidence type="ECO:0000259" key="4">
    <source>
        <dbReference type="Pfam" id="PF02357"/>
    </source>
</evidence>
<dbReference type="SUPFAM" id="SSF50104">
    <property type="entry name" value="Translation proteins SH3-like domain"/>
    <property type="match status" value="1"/>
</dbReference>
<dbReference type="AlphaFoldDB" id="A0A2Z2KC59"/>
<sequence length="190" mass="22398">MSWYVLYVKSGSESQIKKWIEAKFNRSQIYSVIPKRKVPQKKAGQEYDVVKPLFPGYIFVETKMNFSTYYQLRENPLIYQTLNYNNLKDRNMRSFDTILIDGQAETLDESYFFKEIPMEEMFIVLNLMQSNDTIEYSQVCIEDSKVIVKSGPLKGMERFIKKIDKHKKRAKVLLTILGSELLIDFGIEFL</sequence>
<evidence type="ECO:0000256" key="3">
    <source>
        <dbReference type="ARBA" id="ARBA00023163"/>
    </source>
</evidence>
<dbReference type="RefSeq" id="WP_087913532.1">
    <property type="nucleotide sequence ID" value="NZ_CP021780.1"/>
</dbReference>
<dbReference type="Gene3D" id="3.30.70.940">
    <property type="entry name" value="NusG, N-terminal domain"/>
    <property type="match status" value="1"/>
</dbReference>
<dbReference type="PANTHER" id="PTHR30265">
    <property type="entry name" value="RHO-INTERACTING TRANSCRIPTION TERMINATION FACTOR NUSG"/>
    <property type="match status" value="1"/>
</dbReference>
<gene>
    <name evidence="5" type="ORF">B9T62_00800</name>
</gene>
<name>A0A2Z2KC59_9BACL</name>
<dbReference type="InterPro" id="IPR014722">
    <property type="entry name" value="Rib_uL2_dom2"/>
</dbReference>
<evidence type="ECO:0000256" key="1">
    <source>
        <dbReference type="ARBA" id="ARBA00022814"/>
    </source>
</evidence>
<evidence type="ECO:0000313" key="6">
    <source>
        <dbReference type="Proteomes" id="UP000249890"/>
    </source>
</evidence>
<organism evidence="5 6">
    <name type="scientific">Paenibacillus donghaensis</name>
    <dbReference type="NCBI Taxonomy" id="414771"/>
    <lineage>
        <taxon>Bacteria</taxon>
        <taxon>Bacillati</taxon>
        <taxon>Bacillota</taxon>
        <taxon>Bacilli</taxon>
        <taxon>Bacillales</taxon>
        <taxon>Paenibacillaceae</taxon>
        <taxon>Paenibacillus</taxon>
    </lineage>
</organism>
<reference evidence="5 6" key="1">
    <citation type="submission" date="2017-06" db="EMBL/GenBank/DDBJ databases">
        <title>Complete genome sequence of Paenibacillus donghaensis KCTC 13049T isolated from East Sea sediment, South Korea.</title>
        <authorList>
            <person name="Jung B.K."/>
            <person name="Hong S.-J."/>
            <person name="Shin J.-H."/>
        </authorList>
    </citation>
    <scope>NUCLEOTIDE SEQUENCE [LARGE SCALE GENOMIC DNA]</scope>
    <source>
        <strain evidence="5 6">KCTC 13049</strain>
    </source>
</reference>
<evidence type="ECO:0000256" key="2">
    <source>
        <dbReference type="ARBA" id="ARBA00023015"/>
    </source>
</evidence>
<dbReference type="NCBIfam" id="NF033641">
    <property type="entry name" value="antiterm_LoaP"/>
    <property type="match status" value="1"/>
</dbReference>
<keyword evidence="1" id="KW-0889">Transcription antitermination</keyword>
<feature type="domain" description="NusG-like N-terminal" evidence="4">
    <location>
        <begin position="1"/>
        <end position="83"/>
    </location>
</feature>
<evidence type="ECO:0000313" key="5">
    <source>
        <dbReference type="EMBL" id="ASA19509.1"/>
    </source>
</evidence>
<keyword evidence="2" id="KW-0805">Transcription regulation</keyword>
<dbReference type="InterPro" id="IPR008991">
    <property type="entry name" value="Translation_prot_SH3-like_sf"/>
</dbReference>